<evidence type="ECO:0000256" key="2">
    <source>
        <dbReference type="ARBA" id="ARBA00022473"/>
    </source>
</evidence>
<gene>
    <name evidence="4" type="ORF">ACJRO7_007015</name>
</gene>
<accession>A0ABD3IP16</accession>
<dbReference type="Pfam" id="PF02519">
    <property type="entry name" value="Auxin_inducible"/>
    <property type="match status" value="1"/>
</dbReference>
<comment type="caution">
    <text evidence="4">The sequence shown here is derived from an EMBL/GenBank/DDBJ whole genome shotgun (WGS) entry which is preliminary data.</text>
</comment>
<dbReference type="Proteomes" id="UP001634007">
    <property type="component" value="Unassembled WGS sequence"/>
</dbReference>
<dbReference type="PANTHER" id="PTHR31374">
    <property type="entry name" value="AUXIN-INDUCED PROTEIN-LIKE-RELATED"/>
    <property type="match status" value="1"/>
</dbReference>
<evidence type="ECO:0000256" key="1">
    <source>
        <dbReference type="ARBA" id="ARBA00006974"/>
    </source>
</evidence>
<reference evidence="4 5" key="1">
    <citation type="submission" date="2024-11" db="EMBL/GenBank/DDBJ databases">
        <title>Chromosome-level genome assembly of Eucalyptus globulus Labill. provides insights into its genome evolution.</title>
        <authorList>
            <person name="Li X."/>
        </authorList>
    </citation>
    <scope>NUCLEOTIDE SEQUENCE [LARGE SCALE GENOMIC DNA]</scope>
    <source>
        <strain evidence="4">CL2024</strain>
        <tissue evidence="4">Fresh tender leaves</tissue>
    </source>
</reference>
<organism evidence="4 5">
    <name type="scientific">Eucalyptus globulus</name>
    <name type="common">Tasmanian blue gum</name>
    <dbReference type="NCBI Taxonomy" id="34317"/>
    <lineage>
        <taxon>Eukaryota</taxon>
        <taxon>Viridiplantae</taxon>
        <taxon>Streptophyta</taxon>
        <taxon>Embryophyta</taxon>
        <taxon>Tracheophyta</taxon>
        <taxon>Spermatophyta</taxon>
        <taxon>Magnoliopsida</taxon>
        <taxon>eudicotyledons</taxon>
        <taxon>Gunneridae</taxon>
        <taxon>Pentapetalae</taxon>
        <taxon>rosids</taxon>
        <taxon>malvids</taxon>
        <taxon>Myrtales</taxon>
        <taxon>Myrtaceae</taxon>
        <taxon>Myrtoideae</taxon>
        <taxon>Eucalypteae</taxon>
        <taxon>Eucalyptus</taxon>
    </lineage>
</organism>
<dbReference type="PANTHER" id="PTHR31374:SF30">
    <property type="entry name" value="SAUR-LIKE AUXIN-RESPONSIVE FAMILY PROTEIN"/>
    <property type="match status" value="1"/>
</dbReference>
<evidence type="ECO:0000313" key="5">
    <source>
        <dbReference type="Proteomes" id="UP001634007"/>
    </source>
</evidence>
<evidence type="ECO:0000256" key="3">
    <source>
        <dbReference type="ARBA" id="ARBA00022604"/>
    </source>
</evidence>
<comment type="similarity">
    <text evidence="1">Belongs to the ARG7 family.</text>
</comment>
<name>A0ABD3IP16_EUCGL</name>
<dbReference type="AlphaFoldDB" id="A0ABD3IP16"/>
<sequence>MVKERHCWSSPVPYRKLSRDTSENLVRKGYVPVMVGKDAATMERLHVPTKLVGHPFVVALLELSANEFGYGQRGLLRIPYDPECFKQMIRRISKKK</sequence>
<keyword evidence="3" id="KW-0341">Growth regulation</keyword>
<protein>
    <submittedName>
        <fullName evidence="4">Uncharacterized protein</fullName>
    </submittedName>
</protein>
<proteinExistence type="inferred from homology"/>
<dbReference type="EMBL" id="JBJKBG010000011">
    <property type="protein sequence ID" value="KAL3715211.1"/>
    <property type="molecule type" value="Genomic_DNA"/>
</dbReference>
<dbReference type="InterPro" id="IPR003676">
    <property type="entry name" value="SAUR_fam"/>
</dbReference>
<keyword evidence="2" id="KW-0217">Developmental protein</keyword>
<evidence type="ECO:0000313" key="4">
    <source>
        <dbReference type="EMBL" id="KAL3715211.1"/>
    </source>
</evidence>
<keyword evidence="5" id="KW-1185">Reference proteome</keyword>